<dbReference type="AlphaFoldDB" id="A0A072NEW2"/>
<accession>A0A072NEW2</accession>
<comment type="caution">
    <text evidence="4">The sequence shown here is derived from an EMBL/GenBank/DDBJ whole genome shotgun (WGS) entry which is preliminary data.</text>
</comment>
<dbReference type="EMBL" id="JJRY01000031">
    <property type="protein sequence ID" value="KEF36239.1"/>
    <property type="molecule type" value="Genomic_DNA"/>
</dbReference>
<organism evidence="4">
    <name type="scientific">Schinkia azotoformans MEV2011</name>
    <dbReference type="NCBI Taxonomy" id="1348973"/>
    <lineage>
        <taxon>Bacteria</taxon>
        <taxon>Bacillati</taxon>
        <taxon>Bacillota</taxon>
        <taxon>Bacilli</taxon>
        <taxon>Bacillales</taxon>
        <taxon>Bacillaceae</taxon>
        <taxon>Calidifontibacillus/Schinkia group</taxon>
        <taxon>Schinkia</taxon>
    </lineage>
</organism>
<name>A0A072NEW2_SCHAZ</name>
<comment type="similarity">
    <text evidence="1 2">Belongs to the small heat shock protein (HSP20) family.</text>
</comment>
<gene>
    <name evidence="4" type="ORF">M670_04545</name>
</gene>
<dbReference type="CDD" id="cd06464">
    <property type="entry name" value="ACD_sHsps-like"/>
    <property type="match status" value="1"/>
</dbReference>
<evidence type="ECO:0000256" key="2">
    <source>
        <dbReference type="RuleBase" id="RU003616"/>
    </source>
</evidence>
<protein>
    <submittedName>
        <fullName evidence="4">Molecular chaperone (Small heat shock protein)</fullName>
    </submittedName>
</protein>
<feature type="domain" description="SHSP" evidence="3">
    <location>
        <begin position="28"/>
        <end position="142"/>
    </location>
</feature>
<evidence type="ECO:0000259" key="3">
    <source>
        <dbReference type="PROSITE" id="PS01031"/>
    </source>
</evidence>
<sequence>MDPFKNWQEWHKNIDTFLGDGFLSSFESILQYNHFPLINVCKTENEILVIANIPGLNDINNVDVYIDYQSLELKGDINLRYKGYNLVQDELFNGHFERSIELPYPVKDDRIDATYQNGLLIIHLHRLIPDDMRRQKISIKKIEE</sequence>
<proteinExistence type="inferred from homology"/>
<dbReference type="PATRIC" id="fig|1348973.3.peg.4411"/>
<reference evidence="4" key="1">
    <citation type="submission" date="2014-04" db="EMBL/GenBank/DDBJ databases">
        <title>Draft genome sequence of Bacillus azotoformans MEV2011, a (co-) denitrifying strain unable to grow in the presence of oxygen.</title>
        <authorList>
            <person name="Nielsen M."/>
            <person name="Schreiber L."/>
            <person name="Finster K."/>
            <person name="Schramm A."/>
        </authorList>
    </citation>
    <scope>NUCLEOTIDE SEQUENCE [LARGE SCALE GENOMIC DNA]</scope>
    <source>
        <strain evidence="4">MEV2011</strain>
    </source>
</reference>
<dbReference type="RefSeq" id="WP_035198558.1">
    <property type="nucleotide sequence ID" value="NZ_JJRY01000031.1"/>
</dbReference>
<dbReference type="Gene3D" id="2.60.40.790">
    <property type="match status" value="1"/>
</dbReference>
<dbReference type="InterPro" id="IPR008978">
    <property type="entry name" value="HSP20-like_chaperone"/>
</dbReference>
<dbReference type="PROSITE" id="PS01031">
    <property type="entry name" value="SHSP"/>
    <property type="match status" value="1"/>
</dbReference>
<keyword evidence="4" id="KW-0346">Stress response</keyword>
<evidence type="ECO:0000256" key="1">
    <source>
        <dbReference type="PROSITE-ProRule" id="PRU00285"/>
    </source>
</evidence>
<dbReference type="SUPFAM" id="SSF49764">
    <property type="entry name" value="HSP20-like chaperones"/>
    <property type="match status" value="1"/>
</dbReference>
<dbReference type="OrthoDB" id="1806521at2"/>
<dbReference type="InterPro" id="IPR002068">
    <property type="entry name" value="A-crystallin/Hsp20_dom"/>
</dbReference>
<dbReference type="Pfam" id="PF00011">
    <property type="entry name" value="HSP20"/>
    <property type="match status" value="1"/>
</dbReference>
<dbReference type="Proteomes" id="UP000027936">
    <property type="component" value="Unassembled WGS sequence"/>
</dbReference>
<evidence type="ECO:0000313" key="4">
    <source>
        <dbReference type="EMBL" id="KEF36239.1"/>
    </source>
</evidence>